<evidence type="ECO:0000313" key="3">
    <source>
        <dbReference type="Proteomes" id="UP000270296"/>
    </source>
</evidence>
<keyword evidence="1" id="KW-0175">Coiled coil</keyword>
<keyword evidence="3" id="KW-1185">Reference proteome</keyword>
<evidence type="ECO:0000256" key="1">
    <source>
        <dbReference type="SAM" id="Coils"/>
    </source>
</evidence>
<dbReference type="EMBL" id="UZAM01013526">
    <property type="protein sequence ID" value="VDP28428.1"/>
    <property type="molecule type" value="Genomic_DNA"/>
</dbReference>
<gene>
    <name evidence="2" type="ORF">SBAD_LOCUS10045</name>
</gene>
<sequence>MNAEIAAHEEIYSSLMETAKSIFMNTGATEDRTDLKNGVACLSQRWEDAVKKSKLLNERLEQAQEQWERLVANLRDLIYWTETSDANLSEEQPVGGDLQRIRSQLTFVRVRSDRF</sequence>
<organism evidence="4">
    <name type="scientific">Soboliphyme baturini</name>
    <dbReference type="NCBI Taxonomy" id="241478"/>
    <lineage>
        <taxon>Eukaryota</taxon>
        <taxon>Metazoa</taxon>
        <taxon>Ecdysozoa</taxon>
        <taxon>Nematoda</taxon>
        <taxon>Enoplea</taxon>
        <taxon>Dorylaimia</taxon>
        <taxon>Dioctophymatida</taxon>
        <taxon>Dioctophymatoidea</taxon>
        <taxon>Soboliphymatidae</taxon>
        <taxon>Soboliphyme</taxon>
    </lineage>
</organism>
<evidence type="ECO:0000313" key="2">
    <source>
        <dbReference type="EMBL" id="VDP28428.1"/>
    </source>
</evidence>
<name>A0A183J2E7_9BILA</name>
<proteinExistence type="predicted"/>
<dbReference type="Proteomes" id="UP000270296">
    <property type="component" value="Unassembled WGS sequence"/>
</dbReference>
<accession>A0A183J2E7</accession>
<dbReference type="WBParaSite" id="SBAD_0001040101-mRNA-1">
    <property type="protein sequence ID" value="SBAD_0001040101-mRNA-1"/>
    <property type="gene ID" value="SBAD_0001040101"/>
</dbReference>
<feature type="coiled-coil region" evidence="1">
    <location>
        <begin position="43"/>
        <end position="77"/>
    </location>
</feature>
<evidence type="ECO:0000313" key="4">
    <source>
        <dbReference type="WBParaSite" id="SBAD_0001040101-mRNA-1"/>
    </source>
</evidence>
<reference evidence="2 3" key="2">
    <citation type="submission" date="2018-11" db="EMBL/GenBank/DDBJ databases">
        <authorList>
            <consortium name="Pathogen Informatics"/>
        </authorList>
    </citation>
    <scope>NUCLEOTIDE SEQUENCE [LARGE SCALE GENOMIC DNA]</scope>
</reference>
<dbReference type="AlphaFoldDB" id="A0A183J2E7"/>
<dbReference type="Gene3D" id="1.20.58.60">
    <property type="match status" value="1"/>
</dbReference>
<reference evidence="4" key="1">
    <citation type="submission" date="2016-06" db="UniProtKB">
        <authorList>
            <consortium name="WormBaseParasite"/>
        </authorList>
    </citation>
    <scope>IDENTIFICATION</scope>
</reference>
<dbReference type="SUPFAM" id="SSF46966">
    <property type="entry name" value="Spectrin repeat"/>
    <property type="match status" value="1"/>
</dbReference>
<protein>
    <submittedName>
        <fullName evidence="4">Nesprin-1-like</fullName>
    </submittedName>
</protein>